<reference evidence="4 5" key="1">
    <citation type="journal article" date="2011" name="Science">
        <title>The ecoresponsive genome of Daphnia pulex.</title>
        <authorList>
            <person name="Colbourne J.K."/>
            <person name="Pfrender M.E."/>
            <person name="Gilbert D."/>
            <person name="Thomas W.K."/>
            <person name="Tucker A."/>
            <person name="Oakley T.H."/>
            <person name="Tokishita S."/>
            <person name="Aerts A."/>
            <person name="Arnold G.J."/>
            <person name="Basu M.K."/>
            <person name="Bauer D.J."/>
            <person name="Caceres C.E."/>
            <person name="Carmel L."/>
            <person name="Casola C."/>
            <person name="Choi J.H."/>
            <person name="Detter J.C."/>
            <person name="Dong Q."/>
            <person name="Dusheyko S."/>
            <person name="Eads B.D."/>
            <person name="Frohlich T."/>
            <person name="Geiler-Samerotte K.A."/>
            <person name="Gerlach D."/>
            <person name="Hatcher P."/>
            <person name="Jogdeo S."/>
            <person name="Krijgsveld J."/>
            <person name="Kriventseva E.V."/>
            <person name="Kultz D."/>
            <person name="Laforsch C."/>
            <person name="Lindquist E."/>
            <person name="Lopez J."/>
            <person name="Manak J.R."/>
            <person name="Muller J."/>
            <person name="Pangilinan J."/>
            <person name="Patwardhan R.P."/>
            <person name="Pitluck S."/>
            <person name="Pritham E.J."/>
            <person name="Rechtsteiner A."/>
            <person name="Rho M."/>
            <person name="Rogozin I.B."/>
            <person name="Sakarya O."/>
            <person name="Salamov A."/>
            <person name="Schaack S."/>
            <person name="Shapiro H."/>
            <person name="Shiga Y."/>
            <person name="Skalitzky C."/>
            <person name="Smith Z."/>
            <person name="Souvorov A."/>
            <person name="Sung W."/>
            <person name="Tang Z."/>
            <person name="Tsuchiya D."/>
            <person name="Tu H."/>
            <person name="Vos H."/>
            <person name="Wang M."/>
            <person name="Wolf Y.I."/>
            <person name="Yamagata H."/>
            <person name="Yamada T."/>
            <person name="Ye Y."/>
            <person name="Shaw J.R."/>
            <person name="Andrews J."/>
            <person name="Crease T.J."/>
            <person name="Tang H."/>
            <person name="Lucas S.M."/>
            <person name="Robertson H.M."/>
            <person name="Bork P."/>
            <person name="Koonin E.V."/>
            <person name="Zdobnov E.M."/>
            <person name="Grigoriev I.V."/>
            <person name="Lynch M."/>
            <person name="Boore J.L."/>
        </authorList>
    </citation>
    <scope>NUCLEOTIDE SEQUENCE [LARGE SCALE GENOMIC DNA]</scope>
</reference>
<evidence type="ECO:0000313" key="4">
    <source>
        <dbReference type="EMBL" id="EFX88248.1"/>
    </source>
</evidence>
<evidence type="ECO:0000256" key="3">
    <source>
        <dbReference type="SAM" id="MobiDB-lite"/>
    </source>
</evidence>
<dbReference type="Proteomes" id="UP000000305">
    <property type="component" value="Unassembled WGS sequence"/>
</dbReference>
<organism evidence="4 5">
    <name type="scientific">Daphnia pulex</name>
    <name type="common">Water flea</name>
    <dbReference type="NCBI Taxonomy" id="6669"/>
    <lineage>
        <taxon>Eukaryota</taxon>
        <taxon>Metazoa</taxon>
        <taxon>Ecdysozoa</taxon>
        <taxon>Arthropoda</taxon>
        <taxon>Crustacea</taxon>
        <taxon>Branchiopoda</taxon>
        <taxon>Diplostraca</taxon>
        <taxon>Cladocera</taxon>
        <taxon>Anomopoda</taxon>
        <taxon>Daphniidae</taxon>
        <taxon>Daphnia</taxon>
    </lineage>
</organism>
<dbReference type="PANTHER" id="PTHR24197">
    <property type="entry name" value="ANKYRIN REPEAT DOMAIN-CONTAINING PROTEIN 61"/>
    <property type="match status" value="1"/>
</dbReference>
<keyword evidence="2" id="KW-0040">ANK repeat</keyword>
<dbReference type="Gene3D" id="1.25.40.20">
    <property type="entry name" value="Ankyrin repeat-containing domain"/>
    <property type="match status" value="1"/>
</dbReference>
<evidence type="ECO:0000313" key="5">
    <source>
        <dbReference type="Proteomes" id="UP000000305"/>
    </source>
</evidence>
<feature type="compositionally biased region" description="Basic residues" evidence="3">
    <location>
        <begin position="35"/>
        <end position="44"/>
    </location>
</feature>
<dbReference type="PhylomeDB" id="E9FXP3"/>
<dbReference type="InterPro" id="IPR036770">
    <property type="entry name" value="Ankyrin_rpt-contain_sf"/>
</dbReference>
<dbReference type="AlphaFoldDB" id="E9FXP3"/>
<feature type="region of interest" description="Disordered" evidence="3">
    <location>
        <begin position="20"/>
        <end position="65"/>
    </location>
</feature>
<keyword evidence="1" id="KW-0677">Repeat</keyword>
<proteinExistence type="predicted"/>
<name>E9FXP3_DAPPU</name>
<feature type="compositionally biased region" description="Basic and acidic residues" evidence="3">
    <location>
        <begin position="45"/>
        <end position="60"/>
    </location>
</feature>
<accession>E9FXP3</accession>
<dbReference type="InParanoid" id="E9FXP3"/>
<gene>
    <name evidence="4" type="ORF">DAPPUDRAFT_234883</name>
</gene>
<protein>
    <submittedName>
        <fullName evidence="4">Uncharacterized protein</fullName>
    </submittedName>
</protein>
<dbReference type="HOGENOM" id="CLU_028498_0_0_1"/>
<dbReference type="EMBL" id="GL732526">
    <property type="protein sequence ID" value="EFX88248.1"/>
    <property type="molecule type" value="Genomic_DNA"/>
</dbReference>
<evidence type="ECO:0000256" key="1">
    <source>
        <dbReference type="ARBA" id="ARBA00022737"/>
    </source>
</evidence>
<dbReference type="PANTHER" id="PTHR24197:SF44">
    <property type="entry name" value="ANKYRIN REPEAT DOMAIN-CONTAINING PROTEIN 54"/>
    <property type="match status" value="1"/>
</dbReference>
<dbReference type="OrthoDB" id="496981at2759"/>
<keyword evidence="5" id="KW-1185">Reference proteome</keyword>
<sequence>MYGVMWGYFRKKLNKTEQNNGQIARLQRVQPTKSMGRKKNKASKNKAEEDITPQCEEHGNSSKKRKTESFLLEMENQTVENLKSLVEDGLATIITDNCLLDVKQAFVFVPGLFDPNIAHEIIAFFVKMHPNLDVSKIEETSDSERLMLLTIEQLIDLLEALGATCVFCGDYQVRRYGLACWYEATKLREGHAIPKTPLPQSEWEKLAMRNKVEFSSVKHLEKLLGMRRTHWIVQAIIVGGRLLKKFNRFPNKFLVFNVSNFAFRIWRGPGTKGSRCFALCLYILELIGTTEFSRDLVLHPVEAQDVLHLTYTELFNVKLHDLSPEDAIQIDDQWTIQSKADKIEDVQQLIIVILKLLVSIPKSKTQSKELKSRIAIYINIYELKRANKKPNLLLKVCSSHQGDPNEFKLIKLLLKAGADPNAVDQQRCSPLHLLADGEVESSHMWGDASYSTRAENFAEIVRIILDGRFHEDQVNLRGQSALECLKPFSSLYPNAQLCLLVGNFLQQLQGVRSLSCIAAKVVRKHQLPCECLPVTLQSMVLQH</sequence>
<dbReference type="KEGG" id="dpx:DAPPUDRAFT_234883"/>
<dbReference type="SUPFAM" id="SSF48403">
    <property type="entry name" value="Ankyrin repeat"/>
    <property type="match status" value="1"/>
</dbReference>
<evidence type="ECO:0000256" key="2">
    <source>
        <dbReference type="ARBA" id="ARBA00023043"/>
    </source>
</evidence>